<keyword evidence="2" id="KW-1185">Reference proteome</keyword>
<evidence type="ECO:0000313" key="1">
    <source>
        <dbReference type="EMBL" id="MDF2257000.1"/>
    </source>
</evidence>
<sequence length="145" mass="15504">MLSNGRLSREERCALLAAATADELIELADICLAEGPDPVVVVAPEVGCVSAQVREPIVRQRFLIGDVLACRAEVELDGVRGWAMRLGDDRAAALAMAVLDAAAESGRDAAGGIARLCERVAARMRCEEAEEWAQLAPTIVEFEEL</sequence>
<comment type="caution">
    <text evidence="1">The sequence shown here is derived from an EMBL/GenBank/DDBJ whole genome shotgun (WGS) entry which is preliminary data.</text>
</comment>
<proteinExistence type="predicted"/>
<evidence type="ECO:0000313" key="2">
    <source>
        <dbReference type="Proteomes" id="UP001220022"/>
    </source>
</evidence>
<accession>A0ABT5YZM8</accession>
<dbReference type="Pfam" id="PF06754">
    <property type="entry name" value="PhnG"/>
    <property type="match status" value="1"/>
</dbReference>
<gene>
    <name evidence="1" type="ORF">P2L57_15075</name>
</gene>
<dbReference type="GO" id="GO:0016829">
    <property type="term" value="F:lyase activity"/>
    <property type="evidence" value="ECO:0007669"/>
    <property type="project" value="UniProtKB-KW"/>
</dbReference>
<name>A0ABT5YZM8_9ACTN</name>
<organism evidence="1 2">
    <name type="scientific">Streptantibioticus ferralitis</name>
    <dbReference type="NCBI Taxonomy" id="236510"/>
    <lineage>
        <taxon>Bacteria</taxon>
        <taxon>Bacillati</taxon>
        <taxon>Actinomycetota</taxon>
        <taxon>Actinomycetes</taxon>
        <taxon>Kitasatosporales</taxon>
        <taxon>Streptomycetaceae</taxon>
        <taxon>Streptantibioticus</taxon>
    </lineage>
</organism>
<reference evidence="1 2" key="1">
    <citation type="submission" date="2023-03" db="EMBL/GenBank/DDBJ databases">
        <title>Draft genome sequence of type strain Streptomyces ferralitis JCM 14344.</title>
        <authorList>
            <person name="Klaysubun C."/>
            <person name="Duangmal K."/>
        </authorList>
    </citation>
    <scope>NUCLEOTIDE SEQUENCE [LARGE SCALE GENOMIC DNA]</scope>
    <source>
        <strain evidence="1 2">JCM 14344</strain>
    </source>
</reference>
<dbReference type="RefSeq" id="WP_275814227.1">
    <property type="nucleotide sequence ID" value="NZ_BAAANM010000003.1"/>
</dbReference>
<protein>
    <submittedName>
        <fullName evidence="1">Phosphonate C-P lyase system protein PhnG</fullName>
    </submittedName>
</protein>
<keyword evidence="1" id="KW-0456">Lyase</keyword>
<dbReference type="EMBL" id="JARHTQ010000008">
    <property type="protein sequence ID" value="MDF2257000.1"/>
    <property type="molecule type" value="Genomic_DNA"/>
</dbReference>
<dbReference type="Proteomes" id="UP001220022">
    <property type="component" value="Unassembled WGS sequence"/>
</dbReference>
<dbReference type="InterPro" id="IPR009609">
    <property type="entry name" value="Phosphonate_metab_PhnG"/>
</dbReference>